<feature type="non-terminal residue" evidence="4">
    <location>
        <position position="1"/>
    </location>
</feature>
<dbReference type="Pfam" id="PF00266">
    <property type="entry name" value="Aminotran_5"/>
    <property type="match status" value="1"/>
</dbReference>
<sequence length="115" mass="12737">LVNTGVTVTNYTIHGHPLPRSHQDEVTYLDIIDRNFYLLTITNATILVSIQHANQEIGTIQDIENIGRICRGKGTLFHTDATINKTGGFQFEATKIGKNTTLAQIIRMVEEAQGS</sequence>
<name>X1RGV2_9ZZZZ</name>
<dbReference type="InterPro" id="IPR015424">
    <property type="entry name" value="PyrdxlP-dep_Trfase"/>
</dbReference>
<dbReference type="InterPro" id="IPR000192">
    <property type="entry name" value="Aminotrans_V_dom"/>
</dbReference>
<feature type="non-terminal residue" evidence="4">
    <location>
        <position position="115"/>
    </location>
</feature>
<evidence type="ECO:0000313" key="4">
    <source>
        <dbReference type="EMBL" id="GAI54819.1"/>
    </source>
</evidence>
<comment type="caution">
    <text evidence="4">The sequence shown here is derived from an EMBL/GenBank/DDBJ whole genome shotgun (WGS) entry which is preliminary data.</text>
</comment>
<dbReference type="PANTHER" id="PTHR11601">
    <property type="entry name" value="CYSTEINE DESULFURYLASE FAMILY MEMBER"/>
    <property type="match status" value="1"/>
</dbReference>
<reference evidence="4" key="1">
    <citation type="journal article" date="2014" name="Front. Microbiol.">
        <title>High frequency of phylogenetically diverse reductive dehalogenase-homologous genes in deep subseafloor sedimentary metagenomes.</title>
        <authorList>
            <person name="Kawai M."/>
            <person name="Futagami T."/>
            <person name="Toyoda A."/>
            <person name="Takaki Y."/>
            <person name="Nishi S."/>
            <person name="Hori S."/>
            <person name="Arai W."/>
            <person name="Tsubouchi T."/>
            <person name="Morono Y."/>
            <person name="Uchiyama I."/>
            <person name="Ito T."/>
            <person name="Fujiyama A."/>
            <person name="Inagaki F."/>
            <person name="Takami H."/>
        </authorList>
    </citation>
    <scope>NUCLEOTIDE SEQUENCE</scope>
    <source>
        <strain evidence="4">Expedition CK06-06</strain>
    </source>
</reference>
<proteinExistence type="inferred from homology"/>
<dbReference type="Gene3D" id="3.40.640.10">
    <property type="entry name" value="Type I PLP-dependent aspartate aminotransferase-like (Major domain)"/>
    <property type="match status" value="1"/>
</dbReference>
<accession>X1RGV2</accession>
<evidence type="ECO:0000256" key="2">
    <source>
        <dbReference type="ARBA" id="ARBA00006490"/>
    </source>
</evidence>
<dbReference type="InterPro" id="IPR015421">
    <property type="entry name" value="PyrdxlP-dep_Trfase_major"/>
</dbReference>
<organism evidence="4">
    <name type="scientific">marine sediment metagenome</name>
    <dbReference type="NCBI Taxonomy" id="412755"/>
    <lineage>
        <taxon>unclassified sequences</taxon>
        <taxon>metagenomes</taxon>
        <taxon>ecological metagenomes</taxon>
    </lineage>
</organism>
<evidence type="ECO:0000256" key="1">
    <source>
        <dbReference type="ARBA" id="ARBA00001933"/>
    </source>
</evidence>
<dbReference type="EMBL" id="BARV01043209">
    <property type="protein sequence ID" value="GAI54819.1"/>
    <property type="molecule type" value="Genomic_DNA"/>
</dbReference>
<comment type="similarity">
    <text evidence="2">Belongs to the class-V pyridoxal-phosphate-dependent aminotransferase family. NifS/IscS subfamily.</text>
</comment>
<protein>
    <recommendedName>
        <fullName evidence="3">Aminotransferase class V domain-containing protein</fullName>
    </recommendedName>
</protein>
<dbReference type="SUPFAM" id="SSF53383">
    <property type="entry name" value="PLP-dependent transferases"/>
    <property type="match status" value="1"/>
</dbReference>
<gene>
    <name evidence="4" type="ORF">S06H3_64607</name>
</gene>
<dbReference type="PANTHER" id="PTHR11601:SF34">
    <property type="entry name" value="CYSTEINE DESULFURASE"/>
    <property type="match status" value="1"/>
</dbReference>
<evidence type="ECO:0000259" key="3">
    <source>
        <dbReference type="Pfam" id="PF00266"/>
    </source>
</evidence>
<dbReference type="AlphaFoldDB" id="X1RGV2"/>
<comment type="cofactor">
    <cofactor evidence="1">
        <name>pyridoxal 5'-phosphate</name>
        <dbReference type="ChEBI" id="CHEBI:597326"/>
    </cofactor>
</comment>
<feature type="domain" description="Aminotransferase class V" evidence="3">
    <location>
        <begin position="40"/>
        <end position="82"/>
    </location>
</feature>